<protein>
    <recommendedName>
        <fullName evidence="3">PIN domain-containing protein</fullName>
    </recommendedName>
</protein>
<organism evidence="1 2">
    <name type="scientific">Methanoculleus bourgensis</name>
    <dbReference type="NCBI Taxonomy" id="83986"/>
    <lineage>
        <taxon>Archaea</taxon>
        <taxon>Methanobacteriati</taxon>
        <taxon>Methanobacteriota</taxon>
        <taxon>Stenosarchaea group</taxon>
        <taxon>Methanomicrobia</taxon>
        <taxon>Methanomicrobiales</taxon>
        <taxon>Methanomicrobiaceae</taxon>
        <taxon>Methanoculleus</taxon>
    </lineage>
</organism>
<sequence length="217" mass="24476">MPYFLDSNVIIGYIFHTTDHWGRAAVLAFEDPEPNHSGFAVQRECFGLCDTGTGKVRTIQKTVVRALRRVIYNLKRGRTLSQIATNFDGDDHFREILAEIRVVATGKPNRTTDAVVFESLQAFEVEVIRRQEAVKNNCSWHRRIAYYPEISAVLNRDISDGDDVTVVLDAHDIALTVPDLAYVSGDYNHIVRHTDTILAHTRIVRVLPLGRFLPGSS</sequence>
<dbReference type="GeneID" id="27138350"/>
<evidence type="ECO:0000313" key="2">
    <source>
        <dbReference type="Proteomes" id="UP000069850"/>
    </source>
</evidence>
<gene>
    <name evidence="1" type="ORF">MMAB1_2803</name>
</gene>
<dbReference type="GeneID" id="13354019"/>
<dbReference type="AlphaFoldDB" id="A0A0X3BPC3"/>
<evidence type="ECO:0000313" key="1">
    <source>
        <dbReference type="EMBL" id="CVK34016.1"/>
    </source>
</evidence>
<dbReference type="KEGG" id="mema:MMAB1_2803"/>
<dbReference type="EMBL" id="LT158599">
    <property type="protein sequence ID" value="CVK34016.1"/>
    <property type="molecule type" value="Genomic_DNA"/>
</dbReference>
<name>A0A0X3BPC3_9EURY</name>
<evidence type="ECO:0008006" key="3">
    <source>
        <dbReference type="Google" id="ProtNLM"/>
    </source>
</evidence>
<accession>A0A0X3BPC3</accession>
<dbReference type="RefSeq" id="WP_014868022.1">
    <property type="nucleotide sequence ID" value="NZ_LT158599.1"/>
</dbReference>
<proteinExistence type="predicted"/>
<reference evidence="1 2" key="1">
    <citation type="submission" date="2016-01" db="EMBL/GenBank/DDBJ databases">
        <authorList>
            <person name="Manzoor S."/>
        </authorList>
    </citation>
    <scope>NUCLEOTIDE SEQUENCE [LARGE SCALE GENOMIC DNA]</scope>
    <source>
        <strain evidence="1">Methanoculleus sp MAB1</strain>
    </source>
</reference>
<dbReference type="Proteomes" id="UP000069850">
    <property type="component" value="Chromosome 1"/>
</dbReference>